<proteinExistence type="predicted"/>
<organism evidence="1 2">
    <name type="scientific">Puccinia sorghi</name>
    <dbReference type="NCBI Taxonomy" id="27349"/>
    <lineage>
        <taxon>Eukaryota</taxon>
        <taxon>Fungi</taxon>
        <taxon>Dikarya</taxon>
        <taxon>Basidiomycota</taxon>
        <taxon>Pucciniomycotina</taxon>
        <taxon>Pucciniomycetes</taxon>
        <taxon>Pucciniales</taxon>
        <taxon>Pucciniaceae</taxon>
        <taxon>Puccinia</taxon>
    </lineage>
</organism>
<dbReference type="OrthoDB" id="2745866at2759"/>
<dbReference type="VEuPathDB" id="FungiDB:VP01_2608g2"/>
<evidence type="ECO:0008006" key="3">
    <source>
        <dbReference type="Google" id="ProtNLM"/>
    </source>
</evidence>
<protein>
    <recommendedName>
        <fullName evidence="3">HAT C-terminal dimerisation domain-containing protein</fullName>
    </recommendedName>
</protein>
<dbReference type="Proteomes" id="UP000037035">
    <property type="component" value="Unassembled WGS sequence"/>
</dbReference>
<gene>
    <name evidence="1" type="ORF">VP01_2608g2</name>
</gene>
<keyword evidence="2" id="KW-1185">Reference proteome</keyword>
<reference evidence="1 2" key="1">
    <citation type="submission" date="2015-08" db="EMBL/GenBank/DDBJ databases">
        <title>Next Generation Sequencing and Analysis of the Genome of Puccinia sorghi L Schw, the Causal Agent of Maize Common Rust.</title>
        <authorList>
            <person name="Rochi L."/>
            <person name="Burguener G."/>
            <person name="Darino M."/>
            <person name="Turjanski A."/>
            <person name="Kreff E."/>
            <person name="Dieguez M.J."/>
            <person name="Sacco F."/>
        </authorList>
    </citation>
    <scope>NUCLEOTIDE SEQUENCE [LARGE SCALE GENOMIC DNA]</scope>
    <source>
        <strain evidence="1 2">RO10H11247</strain>
    </source>
</reference>
<accession>A0A0L6V6D1</accession>
<evidence type="ECO:0000313" key="1">
    <source>
        <dbReference type="EMBL" id="KNZ55695.1"/>
    </source>
</evidence>
<sequence length="287" mass="32089">MSRQHPNARVTRVTIRPEPRGIRDDFWAACGPVPLISPGTHGTTRSHHLSCQSTTPVSFNQTLGLNPALKYRIPHLKKKLLMALINHRPRLPVQLHPQPADQNGAGFGLILTSPTIPIKPFANTKNFHEHLRRIHNLKDPKRPKAVGVYSMDTYLETSKLVKQPELTAKSLKSTIVLFLAECNLSFSLVKKKSFLRLLVLLNDQAESLLSSNLSCSKLLSITTDNVLTNNKMAEWVKKEIPTFNHKEDLLGCVAHVINLAAKAALATLWPINQEDDDEELPTSMMDL</sequence>
<comment type="caution">
    <text evidence="1">The sequence shown here is derived from an EMBL/GenBank/DDBJ whole genome shotgun (WGS) entry which is preliminary data.</text>
</comment>
<dbReference type="AlphaFoldDB" id="A0A0L6V6D1"/>
<name>A0A0L6V6D1_9BASI</name>
<evidence type="ECO:0000313" key="2">
    <source>
        <dbReference type="Proteomes" id="UP000037035"/>
    </source>
</evidence>
<dbReference type="EMBL" id="LAVV01007511">
    <property type="protein sequence ID" value="KNZ55695.1"/>
    <property type="molecule type" value="Genomic_DNA"/>
</dbReference>